<feature type="coiled-coil region" evidence="7">
    <location>
        <begin position="302"/>
        <end position="336"/>
    </location>
</feature>
<dbReference type="GO" id="GO:0071008">
    <property type="term" value="C:U2-type post-mRNA release spliceosomal complex"/>
    <property type="evidence" value="ECO:0007669"/>
    <property type="project" value="TreeGrafter"/>
</dbReference>
<dbReference type="InterPro" id="IPR022783">
    <property type="entry name" value="GCFC_dom"/>
</dbReference>
<dbReference type="InterPro" id="IPR045211">
    <property type="entry name" value="TFP11/STIP/Ntr1"/>
</dbReference>
<evidence type="ECO:0000256" key="2">
    <source>
        <dbReference type="ARBA" id="ARBA00010900"/>
    </source>
</evidence>
<feature type="domain" description="G-patch" evidence="9">
    <location>
        <begin position="139"/>
        <end position="185"/>
    </location>
</feature>
<dbReference type="InterPro" id="IPR022159">
    <property type="entry name" value="STIP/TFIP11_N"/>
</dbReference>
<sequence>MSDDEVIRFEITDYDLDNEFNPNRSRKAKREQQIYGVWAKDSDEEDNEDNVRQRTRKPKDYSAPIGFVAGGVQQAGKKKEEKKELAPKEASVSKKFTDSSDEDEVNNPDESETAGIRRAGQGMRPPSLGGNVGSWEKHTKGIGAKLLLQMGYQPGKGLGKSLQGISAPVEATLRKGRGAIGAYGPEKAAQKAKKEEEKRLKEKAEQDKGTAEKTYNWKKSHKGRYFYKDAADVIQEGKPTMHTISSNELSRVPVIDLTGREKRVLSGYHALRAAAPRYEHEPRRDCTNFALPALAHNLQLMVECCEQDIIQNARELQQAEDEIVVLERDLDESNAKLHEQDQVINQVQNILMKVETLNKADVSLETAFEVLTDLKETSPIEFEMFGLGAIGANIISPMFSAMLAKWEPLQNPDEPVETFLKWKPLLPEDSYNALLWQHFMPSVTAAVDIWNPRTPDPMLRIFECWVEVSPGWLLTNCAAKCVTPRLLAAVRAWDPTSDTQPLHEWVLPWHPLAGEALNASVYPLIRSRLASALSAWHPADASARPLLAVWKNAWGSALTALLHHHIVPKLEHCLQHAPLELVGRENTAWLWCVEWVDLIGAPTIAALAGRALLPRWLAALAAWLNTAPAHSTVLTSYTDFKKMFPADVLKEPVVRDAFRKALDMMNRSTDMDAVEPPPPPPRFTMPDTKESSRIADVLASTAQKSFSELLESRCIEKGITFVPIPGKTREGRPIYKIAELQCYVIRNIVMYSNDGGRNFAPISMEKLLKMVEE</sequence>
<dbReference type="GO" id="GO:0000390">
    <property type="term" value="P:spliceosomal complex disassembly"/>
    <property type="evidence" value="ECO:0007669"/>
    <property type="project" value="InterPro"/>
</dbReference>
<evidence type="ECO:0000259" key="9">
    <source>
        <dbReference type="PROSITE" id="PS50174"/>
    </source>
</evidence>
<evidence type="ECO:0000256" key="3">
    <source>
        <dbReference type="ARBA" id="ARBA00022664"/>
    </source>
</evidence>
<evidence type="ECO:0000256" key="8">
    <source>
        <dbReference type="SAM" id="MobiDB-lite"/>
    </source>
</evidence>
<dbReference type="SMART" id="SM00443">
    <property type="entry name" value="G_patch"/>
    <property type="match status" value="1"/>
</dbReference>
<name>A0AAV1J990_9NEOP</name>
<dbReference type="GO" id="GO:0003676">
    <property type="term" value="F:nucleic acid binding"/>
    <property type="evidence" value="ECO:0007669"/>
    <property type="project" value="InterPro"/>
</dbReference>
<comment type="caution">
    <text evidence="10">The sequence shown here is derived from an EMBL/GenBank/DDBJ whole genome shotgun (WGS) entry which is preliminary data.</text>
</comment>
<reference evidence="10 11" key="1">
    <citation type="submission" date="2023-11" db="EMBL/GenBank/DDBJ databases">
        <authorList>
            <person name="Okamura Y."/>
        </authorList>
    </citation>
    <scope>NUCLEOTIDE SEQUENCE [LARGE SCALE GENOMIC DNA]</scope>
</reference>
<dbReference type="Proteomes" id="UP001497472">
    <property type="component" value="Unassembled WGS sequence"/>
</dbReference>
<dbReference type="Pfam" id="PF12457">
    <property type="entry name" value="TIP_N"/>
    <property type="match status" value="1"/>
</dbReference>
<keyword evidence="7" id="KW-0175">Coiled coil</keyword>
<evidence type="ECO:0000256" key="1">
    <source>
        <dbReference type="ARBA" id="ARBA00004123"/>
    </source>
</evidence>
<feature type="region of interest" description="Disordered" evidence="8">
    <location>
        <begin position="669"/>
        <end position="688"/>
    </location>
</feature>
<protein>
    <recommendedName>
        <fullName evidence="9">G-patch domain-containing protein</fullName>
    </recommendedName>
</protein>
<feature type="compositionally biased region" description="Acidic residues" evidence="8">
    <location>
        <begin position="99"/>
        <end position="112"/>
    </location>
</feature>
<evidence type="ECO:0000256" key="7">
    <source>
        <dbReference type="SAM" id="Coils"/>
    </source>
</evidence>
<dbReference type="PANTHER" id="PTHR23329:SF1">
    <property type="entry name" value="TUFTELIN-INTERACTING PROTEIN 11"/>
    <property type="match status" value="1"/>
</dbReference>
<organism evidence="10 11">
    <name type="scientific">Leptosia nina</name>
    <dbReference type="NCBI Taxonomy" id="320188"/>
    <lineage>
        <taxon>Eukaryota</taxon>
        <taxon>Metazoa</taxon>
        <taxon>Ecdysozoa</taxon>
        <taxon>Arthropoda</taxon>
        <taxon>Hexapoda</taxon>
        <taxon>Insecta</taxon>
        <taxon>Pterygota</taxon>
        <taxon>Neoptera</taxon>
        <taxon>Endopterygota</taxon>
        <taxon>Lepidoptera</taxon>
        <taxon>Glossata</taxon>
        <taxon>Ditrysia</taxon>
        <taxon>Papilionoidea</taxon>
        <taxon>Pieridae</taxon>
        <taxon>Pierinae</taxon>
        <taxon>Leptosia</taxon>
    </lineage>
</organism>
<keyword evidence="5" id="KW-0508">mRNA splicing</keyword>
<feature type="region of interest" description="Disordered" evidence="8">
    <location>
        <begin position="17"/>
        <end position="135"/>
    </location>
</feature>
<feature type="compositionally biased region" description="Basic and acidic residues" evidence="8">
    <location>
        <begin position="188"/>
        <end position="211"/>
    </location>
</feature>
<dbReference type="InterPro" id="IPR000467">
    <property type="entry name" value="G_patch_dom"/>
</dbReference>
<accession>A0AAV1J990</accession>
<evidence type="ECO:0000256" key="4">
    <source>
        <dbReference type="ARBA" id="ARBA00022728"/>
    </source>
</evidence>
<feature type="region of interest" description="Disordered" evidence="8">
    <location>
        <begin position="184"/>
        <end position="211"/>
    </location>
</feature>
<gene>
    <name evidence="10" type="ORF">LNINA_LOCUS5101</name>
</gene>
<dbReference type="AlphaFoldDB" id="A0AAV1J990"/>
<dbReference type="PROSITE" id="PS50174">
    <property type="entry name" value="G_PATCH"/>
    <property type="match status" value="1"/>
</dbReference>
<evidence type="ECO:0000313" key="11">
    <source>
        <dbReference type="Proteomes" id="UP001497472"/>
    </source>
</evidence>
<keyword evidence="4" id="KW-0747">Spliceosome</keyword>
<evidence type="ECO:0000256" key="5">
    <source>
        <dbReference type="ARBA" id="ARBA00023187"/>
    </source>
</evidence>
<keyword evidence="6" id="KW-0539">Nucleus</keyword>
<dbReference type="Pfam" id="PF01585">
    <property type="entry name" value="G-patch"/>
    <property type="match status" value="1"/>
</dbReference>
<proteinExistence type="inferred from homology"/>
<comment type="similarity">
    <text evidence="2">Belongs to the TFP11/STIP family.</text>
</comment>
<evidence type="ECO:0000256" key="6">
    <source>
        <dbReference type="ARBA" id="ARBA00023242"/>
    </source>
</evidence>
<comment type="subcellular location">
    <subcellularLocation>
        <location evidence="1">Nucleus</location>
    </subcellularLocation>
</comment>
<evidence type="ECO:0000313" key="10">
    <source>
        <dbReference type="EMBL" id="CAK1545449.1"/>
    </source>
</evidence>
<dbReference type="PANTHER" id="PTHR23329">
    <property type="entry name" value="TUFTELIN-INTERACTING PROTEIN 11-RELATED"/>
    <property type="match status" value="1"/>
</dbReference>
<dbReference type="EMBL" id="CAVLEF010000007">
    <property type="protein sequence ID" value="CAK1545449.1"/>
    <property type="molecule type" value="Genomic_DNA"/>
</dbReference>
<feature type="compositionally biased region" description="Basic and acidic residues" evidence="8">
    <location>
        <begin position="77"/>
        <end position="98"/>
    </location>
</feature>
<dbReference type="Pfam" id="PF07842">
    <property type="entry name" value="GCFC"/>
    <property type="match status" value="1"/>
</dbReference>
<keyword evidence="3" id="KW-0507">mRNA processing</keyword>
<keyword evidence="11" id="KW-1185">Reference proteome</keyword>